<keyword evidence="5 8" id="KW-1133">Transmembrane helix</keyword>
<dbReference type="EMBL" id="RKRA01000001">
    <property type="protein sequence ID" value="RPF25627.1"/>
    <property type="molecule type" value="Genomic_DNA"/>
</dbReference>
<dbReference type="InterPro" id="IPR003439">
    <property type="entry name" value="ABC_transporter-like_ATP-bd"/>
</dbReference>
<dbReference type="InterPro" id="IPR011527">
    <property type="entry name" value="ABC1_TM_dom"/>
</dbReference>
<feature type="compositionally biased region" description="Low complexity" evidence="7">
    <location>
        <begin position="359"/>
        <end position="369"/>
    </location>
</feature>
<dbReference type="Pfam" id="PF00005">
    <property type="entry name" value="ABC_tran"/>
    <property type="match status" value="1"/>
</dbReference>
<proteinExistence type="predicted"/>
<keyword evidence="3" id="KW-0547">Nucleotide-binding</keyword>
<dbReference type="GO" id="GO:0140359">
    <property type="term" value="F:ABC-type transporter activity"/>
    <property type="evidence" value="ECO:0007669"/>
    <property type="project" value="InterPro"/>
</dbReference>
<feature type="transmembrane region" description="Helical" evidence="8">
    <location>
        <begin position="158"/>
        <end position="179"/>
    </location>
</feature>
<dbReference type="InterPro" id="IPR027417">
    <property type="entry name" value="P-loop_NTPase"/>
</dbReference>
<reference evidence="11 12" key="1">
    <citation type="submission" date="2018-11" db="EMBL/GenBank/DDBJ databases">
        <title>Sequencing the genomes of 1000 actinobacteria strains.</title>
        <authorList>
            <person name="Klenk H.-P."/>
        </authorList>
    </citation>
    <scope>NUCLEOTIDE SEQUENCE [LARGE SCALE GENOMIC DNA]</scope>
    <source>
        <strain evidence="11 12">DSM 14418</strain>
    </source>
</reference>
<evidence type="ECO:0000259" key="9">
    <source>
        <dbReference type="PROSITE" id="PS50893"/>
    </source>
</evidence>
<evidence type="ECO:0000256" key="8">
    <source>
        <dbReference type="SAM" id="Phobius"/>
    </source>
</evidence>
<dbReference type="InterPro" id="IPR003593">
    <property type="entry name" value="AAA+_ATPase"/>
</dbReference>
<keyword evidence="12" id="KW-1185">Reference proteome</keyword>
<dbReference type="InterPro" id="IPR039421">
    <property type="entry name" value="Type_1_exporter"/>
</dbReference>
<keyword evidence="4 11" id="KW-0067">ATP-binding</keyword>
<dbReference type="NCBIfam" id="TIGR02868">
    <property type="entry name" value="CydC"/>
    <property type="match status" value="1"/>
</dbReference>
<comment type="caution">
    <text evidence="11">The sequence shown here is derived from an EMBL/GenBank/DDBJ whole genome shotgun (WGS) entry which is preliminary data.</text>
</comment>
<dbReference type="RefSeq" id="WP_123913557.1">
    <property type="nucleotide sequence ID" value="NZ_RKRA01000001.1"/>
</dbReference>
<dbReference type="Gene3D" id="3.40.50.300">
    <property type="entry name" value="P-loop containing nucleotide triphosphate hydrolases"/>
    <property type="match status" value="1"/>
</dbReference>
<comment type="subcellular location">
    <subcellularLocation>
        <location evidence="1">Cell membrane</location>
        <topology evidence="1">Multi-pass membrane protein</topology>
    </subcellularLocation>
</comment>
<feature type="compositionally biased region" description="Pro residues" evidence="7">
    <location>
        <begin position="347"/>
        <end position="358"/>
    </location>
</feature>
<dbReference type="PROSITE" id="PS00211">
    <property type="entry name" value="ABC_TRANSPORTER_1"/>
    <property type="match status" value="1"/>
</dbReference>
<feature type="region of interest" description="Disordered" evidence="7">
    <location>
        <begin position="341"/>
        <end position="369"/>
    </location>
</feature>
<dbReference type="Gene3D" id="1.20.1560.10">
    <property type="entry name" value="ABC transporter type 1, transmembrane domain"/>
    <property type="match status" value="1"/>
</dbReference>
<dbReference type="PROSITE" id="PS50893">
    <property type="entry name" value="ABC_TRANSPORTER_2"/>
    <property type="match status" value="1"/>
</dbReference>
<dbReference type="GO" id="GO:0045454">
    <property type="term" value="P:cell redox homeostasis"/>
    <property type="evidence" value="ECO:0007669"/>
    <property type="project" value="InterPro"/>
</dbReference>
<evidence type="ECO:0000256" key="7">
    <source>
        <dbReference type="SAM" id="MobiDB-lite"/>
    </source>
</evidence>
<gene>
    <name evidence="11" type="ORF">EDD32_0028</name>
</gene>
<evidence type="ECO:0000256" key="3">
    <source>
        <dbReference type="ARBA" id="ARBA00022741"/>
    </source>
</evidence>
<evidence type="ECO:0000256" key="4">
    <source>
        <dbReference type="ARBA" id="ARBA00022840"/>
    </source>
</evidence>
<dbReference type="PROSITE" id="PS50929">
    <property type="entry name" value="ABC_TM1F"/>
    <property type="match status" value="1"/>
</dbReference>
<name>A0A3N4YZD4_9MICO</name>
<feature type="domain" description="ABC transporter" evidence="9">
    <location>
        <begin position="396"/>
        <end position="633"/>
    </location>
</feature>
<dbReference type="GO" id="GO:0034775">
    <property type="term" value="P:glutathione transmembrane transport"/>
    <property type="evidence" value="ECO:0007669"/>
    <property type="project" value="InterPro"/>
</dbReference>
<dbReference type="GO" id="GO:0005524">
    <property type="term" value="F:ATP binding"/>
    <property type="evidence" value="ECO:0007669"/>
    <property type="project" value="UniProtKB-KW"/>
</dbReference>
<keyword evidence="2 8" id="KW-0812">Transmembrane</keyword>
<dbReference type="SUPFAM" id="SSF90123">
    <property type="entry name" value="ABC transporter transmembrane region"/>
    <property type="match status" value="1"/>
</dbReference>
<dbReference type="GO" id="GO:0016887">
    <property type="term" value="F:ATP hydrolysis activity"/>
    <property type="evidence" value="ECO:0007669"/>
    <property type="project" value="InterPro"/>
</dbReference>
<dbReference type="GO" id="GO:0034040">
    <property type="term" value="F:ATPase-coupled lipid transmembrane transporter activity"/>
    <property type="evidence" value="ECO:0007669"/>
    <property type="project" value="TreeGrafter"/>
</dbReference>
<feature type="transmembrane region" description="Helical" evidence="8">
    <location>
        <begin position="185"/>
        <end position="203"/>
    </location>
</feature>
<organism evidence="11 12">
    <name type="scientific">Georgenia muralis</name>
    <dbReference type="NCBI Taxonomy" id="154117"/>
    <lineage>
        <taxon>Bacteria</taxon>
        <taxon>Bacillati</taxon>
        <taxon>Actinomycetota</taxon>
        <taxon>Actinomycetes</taxon>
        <taxon>Micrococcales</taxon>
        <taxon>Bogoriellaceae</taxon>
        <taxon>Georgenia</taxon>
    </lineage>
</organism>
<protein>
    <submittedName>
        <fullName evidence="11">ATP-binding cassette subfamily C protein CydC</fullName>
    </submittedName>
</protein>
<dbReference type="InterPro" id="IPR017871">
    <property type="entry name" value="ABC_transporter-like_CS"/>
</dbReference>
<dbReference type="OrthoDB" id="3237158at2"/>
<dbReference type="Proteomes" id="UP000280726">
    <property type="component" value="Unassembled WGS sequence"/>
</dbReference>
<feature type="transmembrane region" description="Helical" evidence="8">
    <location>
        <begin position="43"/>
        <end position="68"/>
    </location>
</feature>
<accession>A0A3N4YZD4</accession>
<dbReference type="PANTHER" id="PTHR24221">
    <property type="entry name" value="ATP-BINDING CASSETTE SUB-FAMILY B"/>
    <property type="match status" value="1"/>
</dbReference>
<evidence type="ECO:0000256" key="5">
    <source>
        <dbReference type="ARBA" id="ARBA00022989"/>
    </source>
</evidence>
<evidence type="ECO:0000313" key="12">
    <source>
        <dbReference type="Proteomes" id="UP000280726"/>
    </source>
</evidence>
<evidence type="ECO:0000256" key="2">
    <source>
        <dbReference type="ARBA" id="ARBA00022692"/>
    </source>
</evidence>
<sequence length="648" mass="65178">MTAPAPPAPPAVAERPGAGVLPADERQALRRAVGLLALDRVRLLWAVLAGSAGLGSAVALTATSAWLIARASQMPPVLELSVAAVAVRTFGISRAVLRYLERLASHLVALRGMAALRETVYRRLAAGRTDAVAGLRRGDLLARTGADVDAVGDVVVRALLPAVVAAVVGVGSVVLVAWLHPAAGAVLAVCLLVAGVLGPWLSMRSARLAEHAQVLARGELAATAMTMVDGAAELTVSRRVAPLLRDLGRTERELAAAKDAAARPAALAAGIDTLAMGAAVLGALVLGIPATVAGTLQPVELAVVVLTPLAAFEGTAMLGPAAVQLVRSAGSAVRVMALLDAADPDGPEPPAGPTPAPAPAGSAPAAAPAGSAPAAVGPALAAPALTTGAHPGGPWLRARGLAVGWPGGPVVAAGLDLDLAPCRALAVVGPSGIGKTTLLLTLAGLLPPRAGTVTLDGTDVWGRSREEVSRQVVLTAEEAHVFATTVLENLRVARGDLTEDAAADLLRRAGLGEWLAGLPAGTATGLGTDAATISGGERRRLLLARALASPARLLLLDEPAEHLDPATADRLVTDLLRAGRDVAGRGVLLVTHRLAALGAADEVVVLGPAGDAGESPPAPATVQARGSHAELLATVPAYRWAAEQEERR</sequence>
<evidence type="ECO:0000256" key="6">
    <source>
        <dbReference type="ARBA" id="ARBA00023136"/>
    </source>
</evidence>
<dbReference type="SMART" id="SM00382">
    <property type="entry name" value="AAA"/>
    <property type="match status" value="1"/>
</dbReference>
<dbReference type="GO" id="GO:0005886">
    <property type="term" value="C:plasma membrane"/>
    <property type="evidence" value="ECO:0007669"/>
    <property type="project" value="UniProtKB-SubCell"/>
</dbReference>
<evidence type="ECO:0000256" key="1">
    <source>
        <dbReference type="ARBA" id="ARBA00004651"/>
    </source>
</evidence>
<evidence type="ECO:0000313" key="11">
    <source>
        <dbReference type="EMBL" id="RPF25627.1"/>
    </source>
</evidence>
<dbReference type="InterPro" id="IPR014223">
    <property type="entry name" value="ABC_CydC/D"/>
</dbReference>
<dbReference type="InterPro" id="IPR036640">
    <property type="entry name" value="ABC1_TM_sf"/>
</dbReference>
<dbReference type="SUPFAM" id="SSF52540">
    <property type="entry name" value="P-loop containing nucleoside triphosphate hydrolases"/>
    <property type="match status" value="1"/>
</dbReference>
<dbReference type="AlphaFoldDB" id="A0A3N4YZD4"/>
<keyword evidence="6 8" id="KW-0472">Membrane</keyword>
<dbReference type="PANTHER" id="PTHR24221:SF654">
    <property type="entry name" value="ATP-BINDING CASSETTE SUB-FAMILY B MEMBER 6"/>
    <property type="match status" value="1"/>
</dbReference>
<evidence type="ECO:0000259" key="10">
    <source>
        <dbReference type="PROSITE" id="PS50929"/>
    </source>
</evidence>
<feature type="domain" description="ABC transmembrane type-1" evidence="10">
    <location>
        <begin position="44"/>
        <end position="327"/>
    </location>
</feature>